<dbReference type="SUPFAM" id="SSF55729">
    <property type="entry name" value="Acyl-CoA N-acyltransferases (Nat)"/>
    <property type="match status" value="1"/>
</dbReference>
<dbReference type="Proteomes" id="UP001165580">
    <property type="component" value="Unassembled WGS sequence"/>
</dbReference>
<proteinExistence type="predicted"/>
<name>A0ABT2GKZ5_9MICO</name>
<evidence type="ECO:0000313" key="2">
    <source>
        <dbReference type="EMBL" id="MCS5715594.1"/>
    </source>
</evidence>
<evidence type="ECO:0000259" key="1">
    <source>
        <dbReference type="PROSITE" id="PS51186"/>
    </source>
</evidence>
<accession>A0ABT2GKZ5</accession>
<dbReference type="Pfam" id="PF13302">
    <property type="entry name" value="Acetyltransf_3"/>
    <property type="match status" value="1"/>
</dbReference>
<dbReference type="InterPro" id="IPR016181">
    <property type="entry name" value="Acyl_CoA_acyltransferase"/>
</dbReference>
<dbReference type="Gene3D" id="3.40.630.30">
    <property type="match status" value="1"/>
</dbReference>
<dbReference type="EMBL" id="JANTEZ010000005">
    <property type="protein sequence ID" value="MCS5715594.1"/>
    <property type="molecule type" value="Genomic_DNA"/>
</dbReference>
<feature type="domain" description="N-acetyltransferase" evidence="1">
    <location>
        <begin position="13"/>
        <end position="177"/>
    </location>
</feature>
<dbReference type="PROSITE" id="PS51186">
    <property type="entry name" value="GNAT"/>
    <property type="match status" value="1"/>
</dbReference>
<reference evidence="2" key="1">
    <citation type="submission" date="2022-08" db="EMBL/GenBank/DDBJ databases">
        <authorList>
            <person name="Deng Y."/>
            <person name="Han X.-F."/>
            <person name="Zhang Y.-Q."/>
        </authorList>
    </citation>
    <scope>NUCLEOTIDE SEQUENCE</scope>
    <source>
        <strain evidence="2">CPCC 205716</strain>
    </source>
</reference>
<gene>
    <name evidence="2" type="ORF">NVV95_13665</name>
</gene>
<evidence type="ECO:0000313" key="3">
    <source>
        <dbReference type="Proteomes" id="UP001165580"/>
    </source>
</evidence>
<dbReference type="InterPro" id="IPR051531">
    <property type="entry name" value="N-acetyltransferase"/>
</dbReference>
<dbReference type="PANTHER" id="PTHR43792">
    <property type="entry name" value="GNAT FAMILY, PUTATIVE (AFU_ORTHOLOGUE AFUA_3G00765)-RELATED-RELATED"/>
    <property type="match status" value="1"/>
</dbReference>
<organism evidence="2 3">
    <name type="scientific">Herbiconiux gentiana</name>
    <dbReference type="NCBI Taxonomy" id="2970912"/>
    <lineage>
        <taxon>Bacteria</taxon>
        <taxon>Bacillati</taxon>
        <taxon>Actinomycetota</taxon>
        <taxon>Actinomycetes</taxon>
        <taxon>Micrococcales</taxon>
        <taxon>Microbacteriaceae</taxon>
        <taxon>Herbiconiux</taxon>
    </lineage>
</organism>
<dbReference type="RefSeq" id="WP_259487109.1">
    <property type="nucleotide sequence ID" value="NZ_JANTEZ010000005.1"/>
</dbReference>
<comment type="caution">
    <text evidence="2">The sequence shown here is derived from an EMBL/GenBank/DDBJ whole genome shotgun (WGS) entry which is preliminary data.</text>
</comment>
<sequence>MSAGALELRTDRLLLRRWRASDHEPFAALNADPAVMEFFPAPLTRAESDAMAERADAGFDERGYGLWAVELTATGEFAGFVGLAPMPDGFGGVEVGWRLARAFWGAGYATEAARASIRFAFETLGLPEVSSVTSVINVRSQAVMRRLGMTPAEHFDSPRVPPGSPLVPHVRYALQAPPA</sequence>
<keyword evidence="3" id="KW-1185">Reference proteome</keyword>
<protein>
    <submittedName>
        <fullName evidence="2">GNAT family N-acetyltransferase</fullName>
    </submittedName>
</protein>
<dbReference type="InterPro" id="IPR000182">
    <property type="entry name" value="GNAT_dom"/>
</dbReference>
<dbReference type="PANTHER" id="PTHR43792:SF1">
    <property type="entry name" value="N-ACETYLTRANSFERASE DOMAIN-CONTAINING PROTEIN"/>
    <property type="match status" value="1"/>
</dbReference>